<dbReference type="SMART" id="SM00326">
    <property type="entry name" value="SH3"/>
    <property type="match status" value="1"/>
</dbReference>
<dbReference type="AlphaFoldDB" id="A0A0L0DCP2"/>
<dbReference type="GeneID" id="25565414"/>
<dbReference type="CDD" id="cd00174">
    <property type="entry name" value="SH3"/>
    <property type="match status" value="1"/>
</dbReference>
<evidence type="ECO:0000313" key="6">
    <source>
        <dbReference type="EMBL" id="KNC49891.1"/>
    </source>
</evidence>
<evidence type="ECO:0000256" key="4">
    <source>
        <dbReference type="SAM" id="MobiDB-lite"/>
    </source>
</evidence>
<dbReference type="OrthoDB" id="10255964at2759"/>
<dbReference type="Gene3D" id="2.30.30.40">
    <property type="entry name" value="SH3 Domains"/>
    <property type="match status" value="1"/>
</dbReference>
<evidence type="ECO:0000256" key="2">
    <source>
        <dbReference type="PROSITE-ProRule" id="PRU00192"/>
    </source>
</evidence>
<dbReference type="Proteomes" id="UP000054408">
    <property type="component" value="Unassembled WGS sequence"/>
</dbReference>
<keyword evidence="3" id="KW-0175">Coiled coil</keyword>
<dbReference type="SUPFAM" id="SSF50044">
    <property type="entry name" value="SH3-domain"/>
    <property type="match status" value="1"/>
</dbReference>
<feature type="domain" description="SH3" evidence="5">
    <location>
        <begin position="347"/>
        <end position="404"/>
    </location>
</feature>
<keyword evidence="7" id="KW-1185">Reference proteome</keyword>
<evidence type="ECO:0000256" key="1">
    <source>
        <dbReference type="ARBA" id="ARBA00022443"/>
    </source>
</evidence>
<feature type="region of interest" description="Disordered" evidence="4">
    <location>
        <begin position="243"/>
        <end position="282"/>
    </location>
</feature>
<organism evidence="6 7">
    <name type="scientific">Thecamonas trahens ATCC 50062</name>
    <dbReference type="NCBI Taxonomy" id="461836"/>
    <lineage>
        <taxon>Eukaryota</taxon>
        <taxon>Apusozoa</taxon>
        <taxon>Apusomonadida</taxon>
        <taxon>Apusomonadidae</taxon>
        <taxon>Thecamonas</taxon>
    </lineage>
</organism>
<dbReference type="PROSITE" id="PS50002">
    <property type="entry name" value="SH3"/>
    <property type="match status" value="1"/>
</dbReference>
<keyword evidence="1 2" id="KW-0728">SH3 domain</keyword>
<name>A0A0L0DCP2_THETB</name>
<accession>A0A0L0DCP2</accession>
<dbReference type="InterPro" id="IPR001452">
    <property type="entry name" value="SH3_domain"/>
</dbReference>
<evidence type="ECO:0000259" key="5">
    <source>
        <dbReference type="PROSITE" id="PS50002"/>
    </source>
</evidence>
<dbReference type="STRING" id="461836.A0A0L0DCP2"/>
<dbReference type="Pfam" id="PF07653">
    <property type="entry name" value="SH3_2"/>
    <property type="match status" value="1"/>
</dbReference>
<dbReference type="EMBL" id="GL349458">
    <property type="protein sequence ID" value="KNC49891.1"/>
    <property type="molecule type" value="Genomic_DNA"/>
</dbReference>
<reference evidence="6 7" key="1">
    <citation type="submission" date="2010-05" db="EMBL/GenBank/DDBJ databases">
        <title>The Genome Sequence of Thecamonas trahens ATCC 50062.</title>
        <authorList>
            <consortium name="The Broad Institute Genome Sequencing Platform"/>
            <person name="Russ C."/>
            <person name="Cuomo C."/>
            <person name="Shea T."/>
            <person name="Young S.K."/>
            <person name="Zeng Q."/>
            <person name="Koehrsen M."/>
            <person name="Haas B."/>
            <person name="Borodovsky M."/>
            <person name="Guigo R."/>
            <person name="Alvarado L."/>
            <person name="Berlin A."/>
            <person name="Bochicchio J."/>
            <person name="Borenstein D."/>
            <person name="Chapman S."/>
            <person name="Chen Z."/>
            <person name="Freedman E."/>
            <person name="Gellesch M."/>
            <person name="Goldberg J."/>
            <person name="Griggs A."/>
            <person name="Gujja S."/>
            <person name="Heilman E."/>
            <person name="Heiman D."/>
            <person name="Hepburn T."/>
            <person name="Howarth C."/>
            <person name="Jen D."/>
            <person name="Larson L."/>
            <person name="Mehta T."/>
            <person name="Park D."/>
            <person name="Pearson M."/>
            <person name="Roberts A."/>
            <person name="Saif S."/>
            <person name="Shenoy N."/>
            <person name="Sisk P."/>
            <person name="Stolte C."/>
            <person name="Sykes S."/>
            <person name="Thomson T."/>
            <person name="Walk T."/>
            <person name="White J."/>
            <person name="Yandava C."/>
            <person name="Burger G."/>
            <person name="Gray M.W."/>
            <person name="Holland P.W.H."/>
            <person name="King N."/>
            <person name="Lang F.B.F."/>
            <person name="Roger A.J."/>
            <person name="Ruiz-Trillo I."/>
            <person name="Lander E."/>
            <person name="Nusbaum C."/>
        </authorList>
    </citation>
    <scope>NUCLEOTIDE SEQUENCE [LARGE SCALE GENOMIC DNA]</scope>
    <source>
        <strain evidence="6 7">ATCC 50062</strain>
    </source>
</reference>
<sequence>MKAFRKAKRTVTRSIHQDLHHKIEEERDVAKVLVKSAETLRAATEHSRAWGDTTESSTLLAYAQMESQADAQWADALAEYGEARGQYAAVWAEVLEKERARDSAKKALAKAEANLESAQSKLAKAQGKANFEAKRSQLEEGVSLAEADLRSARELAEQLTDECESFTSRELIKATRANAAATLALCKLGTRVYSDLHARCEELDGTGGGRKYARTAVASAADAAIDMFDEDNTAALHATTASGAGLNPFDTEEASTVPVASAPPAEPAPAADDNPFADDPFADEPVHAAAAPAAAAAAAPATAAAPAAAADGNPFGDDIPDDEPAAAAAAAAESKPPTDDTASDETTVVARARAIADFAGDNEGELPFAQGDMLEITDLMDGVWYYGRNGEVYGEIPSNFVEMI</sequence>
<proteinExistence type="predicted"/>
<dbReference type="RefSeq" id="XP_013757373.1">
    <property type="nucleotide sequence ID" value="XM_013901919.1"/>
</dbReference>
<feature type="compositionally biased region" description="Low complexity" evidence="4">
    <location>
        <begin position="268"/>
        <end position="279"/>
    </location>
</feature>
<evidence type="ECO:0000256" key="3">
    <source>
        <dbReference type="SAM" id="Coils"/>
    </source>
</evidence>
<protein>
    <recommendedName>
        <fullName evidence="5">SH3 domain-containing protein</fullName>
    </recommendedName>
</protein>
<dbReference type="InterPro" id="IPR036028">
    <property type="entry name" value="SH3-like_dom_sf"/>
</dbReference>
<feature type="region of interest" description="Disordered" evidence="4">
    <location>
        <begin position="308"/>
        <end position="345"/>
    </location>
</feature>
<feature type="coiled-coil region" evidence="3">
    <location>
        <begin position="94"/>
        <end position="169"/>
    </location>
</feature>
<dbReference type="InterPro" id="IPR027267">
    <property type="entry name" value="AH/BAR_dom_sf"/>
</dbReference>
<gene>
    <name evidence="6" type="ORF">AMSG_06188</name>
</gene>
<dbReference type="Gene3D" id="1.20.1270.60">
    <property type="entry name" value="Arfaptin homology (AH) domain/BAR domain"/>
    <property type="match status" value="1"/>
</dbReference>
<evidence type="ECO:0000313" key="7">
    <source>
        <dbReference type="Proteomes" id="UP000054408"/>
    </source>
</evidence>